<accession>A0AAD5R872</accession>
<sequence length="377" mass="40026">MSRDLTCNETLAVEDSERNKESIVRRFPASSSAASAPFRPNYTASVPSVKYTIQKPASKSPFLTTSPAPHIPHPPGSSALLSSDDSSHNQLASAIHTQLQNTNGPKLYKPGNSEYTTSAGVSPSQLQMFAGSALLRNAVAAAGYREDRPSSNSGATLNYASQLQANTMHANIYTTISSMRLQQLQPTQPSPDKSLAAGAFAAVQATTTSRTTVDPLKHGLYHPQAMYKNIVPQSAQQATLLPRATLSPHLANRYAVQNGTKRPSSPKLIRPQSAAHHLIPHQSVAAPNRLIPGHSMAHGTYHVQAAPASPIPSQPVPQIITTSSPRPSILRKRGDGSNASSIAKRRLPFMEETSTPSSTTSQTTVQQGSAGTAPPTL</sequence>
<feature type="region of interest" description="Disordered" evidence="1">
    <location>
        <begin position="60"/>
        <end position="119"/>
    </location>
</feature>
<protein>
    <submittedName>
        <fullName evidence="2">Uncharacterized protein</fullName>
    </submittedName>
</protein>
<comment type="caution">
    <text evidence="2">The sequence shown here is derived from an EMBL/GenBank/DDBJ whole genome shotgun (WGS) entry which is preliminary data.</text>
</comment>
<evidence type="ECO:0000256" key="1">
    <source>
        <dbReference type="SAM" id="MobiDB-lite"/>
    </source>
</evidence>
<proteinExistence type="predicted"/>
<gene>
    <name evidence="2" type="ORF">KIN20_033554</name>
</gene>
<dbReference type="Proteomes" id="UP001196413">
    <property type="component" value="Unassembled WGS sequence"/>
</dbReference>
<feature type="region of interest" description="Disordered" evidence="1">
    <location>
        <begin position="306"/>
        <end position="377"/>
    </location>
</feature>
<reference evidence="2" key="1">
    <citation type="submission" date="2021-06" db="EMBL/GenBank/DDBJ databases">
        <title>Parelaphostrongylus tenuis whole genome reference sequence.</title>
        <authorList>
            <person name="Garwood T.J."/>
            <person name="Larsen P.A."/>
            <person name="Fountain-Jones N.M."/>
            <person name="Garbe J.R."/>
            <person name="Macchietto M.G."/>
            <person name="Kania S.A."/>
            <person name="Gerhold R.W."/>
            <person name="Richards J.E."/>
            <person name="Wolf T.M."/>
        </authorList>
    </citation>
    <scope>NUCLEOTIDE SEQUENCE</scope>
    <source>
        <strain evidence="2">MNPRO001-30</strain>
        <tissue evidence="2">Meninges</tissue>
    </source>
</reference>
<feature type="region of interest" description="Disordered" evidence="1">
    <location>
        <begin position="1"/>
        <end position="20"/>
    </location>
</feature>
<name>A0AAD5R872_PARTN</name>
<feature type="compositionally biased region" description="Polar residues" evidence="1">
    <location>
        <begin position="88"/>
        <end position="104"/>
    </location>
</feature>
<evidence type="ECO:0000313" key="2">
    <source>
        <dbReference type="EMBL" id="KAJ1371578.1"/>
    </source>
</evidence>
<keyword evidence="3" id="KW-1185">Reference proteome</keyword>
<dbReference type="AlphaFoldDB" id="A0AAD5R872"/>
<dbReference type="EMBL" id="JAHQIW010007005">
    <property type="protein sequence ID" value="KAJ1371578.1"/>
    <property type="molecule type" value="Genomic_DNA"/>
</dbReference>
<feature type="compositionally biased region" description="Low complexity" evidence="1">
    <location>
        <begin position="353"/>
        <end position="377"/>
    </location>
</feature>
<organism evidence="2 3">
    <name type="scientific">Parelaphostrongylus tenuis</name>
    <name type="common">Meningeal worm</name>
    <dbReference type="NCBI Taxonomy" id="148309"/>
    <lineage>
        <taxon>Eukaryota</taxon>
        <taxon>Metazoa</taxon>
        <taxon>Ecdysozoa</taxon>
        <taxon>Nematoda</taxon>
        <taxon>Chromadorea</taxon>
        <taxon>Rhabditida</taxon>
        <taxon>Rhabditina</taxon>
        <taxon>Rhabditomorpha</taxon>
        <taxon>Strongyloidea</taxon>
        <taxon>Metastrongylidae</taxon>
        <taxon>Parelaphostrongylus</taxon>
    </lineage>
</organism>
<evidence type="ECO:0000313" key="3">
    <source>
        <dbReference type="Proteomes" id="UP001196413"/>
    </source>
</evidence>